<dbReference type="EMBL" id="JAUSQW010000001">
    <property type="protein sequence ID" value="MDP9801707.1"/>
    <property type="molecule type" value="Genomic_DNA"/>
</dbReference>
<comment type="similarity">
    <text evidence="2">Belongs to the CDP-glycerol glycerophosphotransferase family.</text>
</comment>
<evidence type="ECO:0000256" key="2">
    <source>
        <dbReference type="ARBA" id="ARBA00010488"/>
    </source>
</evidence>
<dbReference type="InterPro" id="IPR043148">
    <property type="entry name" value="TagF_C"/>
</dbReference>
<keyword evidence="5" id="KW-0777">Teichoic acid biosynthesis</keyword>
<dbReference type="InterPro" id="IPR043149">
    <property type="entry name" value="TagF_N"/>
</dbReference>
<proteinExistence type="inferred from homology"/>
<organism evidence="7 8">
    <name type="scientific">Arcanobacterium wilhelmae</name>
    <dbReference type="NCBI Taxonomy" id="1803177"/>
    <lineage>
        <taxon>Bacteria</taxon>
        <taxon>Bacillati</taxon>
        <taxon>Actinomycetota</taxon>
        <taxon>Actinomycetes</taxon>
        <taxon>Actinomycetales</taxon>
        <taxon>Actinomycetaceae</taxon>
        <taxon>Arcanobacterium</taxon>
    </lineage>
</organism>
<keyword evidence="3" id="KW-1003">Cell membrane</keyword>
<dbReference type="RefSeq" id="WP_307014873.1">
    <property type="nucleotide sequence ID" value="NZ_JAUSQW010000001.1"/>
</dbReference>
<name>A0ABT9NDH0_9ACTO</name>
<dbReference type="InterPro" id="IPR007554">
    <property type="entry name" value="Glycerophosphate_synth"/>
</dbReference>
<evidence type="ECO:0000256" key="4">
    <source>
        <dbReference type="ARBA" id="ARBA00022679"/>
    </source>
</evidence>
<evidence type="ECO:0000256" key="3">
    <source>
        <dbReference type="ARBA" id="ARBA00022475"/>
    </source>
</evidence>
<sequence length="523" mass="56749">MSEVFFVDLVEVAAGNWAIHVVTPQPPSECELGIDGVFAPLTDFCVASAGRFRALGGAGAVNSALLVVPGNSSTLQLRISGSHDVGRLELRGAAAMSSRRFAYKRIGGRVIAKTNPTTLTFSSGTRAAVLASLRWNTALAASVVKRALPARIFFYRVLAPLARVLHQRTWLISDSPNKAGDNGEALFRHLAAHPSPDVVPVFAIANAAERARLAEFGKVVDPASLPGKFAALGARVVASSQAGPYVIDPLGDHGVYRDLYPWRFVFLQHGVLFHDLSAVLGRYVKRIDLVVASGDAEARALASSYGYQPGQVALTGMPRMDRLENRAERVVLVAPTWRTNLAGVCADEFRSSQYCQFWNAFLSDRALLAGLREAGYRIEFLLHPSLANYTHEFSGNDVVTVSTPPHDYPGAFECCALLVTDYSSVAYDVAYLDKPVVYAQFDVEAFYEGQTYERGDDDTRETGFGPVAGTLEETRDAVLAMIGEDALPTLGDEFRARRDAAFAHVDRNNSARVVKSIRSMLSD</sequence>
<evidence type="ECO:0000313" key="7">
    <source>
        <dbReference type="EMBL" id="MDP9801707.1"/>
    </source>
</evidence>
<dbReference type="Gene3D" id="3.40.50.12580">
    <property type="match status" value="1"/>
</dbReference>
<evidence type="ECO:0000313" key="8">
    <source>
        <dbReference type="Proteomes" id="UP001235966"/>
    </source>
</evidence>
<accession>A0ABT9NDH0</accession>
<keyword evidence="6" id="KW-0472">Membrane</keyword>
<evidence type="ECO:0000256" key="5">
    <source>
        <dbReference type="ARBA" id="ARBA00022944"/>
    </source>
</evidence>
<protein>
    <recommendedName>
        <fullName evidence="9">CDP-glycerol glycerophosphotransferase, TagB/SpsB family</fullName>
    </recommendedName>
</protein>
<evidence type="ECO:0000256" key="1">
    <source>
        <dbReference type="ARBA" id="ARBA00004202"/>
    </source>
</evidence>
<gene>
    <name evidence="7" type="ORF">J2S49_001783</name>
</gene>
<comment type="subcellular location">
    <subcellularLocation>
        <location evidence="1">Cell membrane</location>
        <topology evidence="1">Peripheral membrane protein</topology>
    </subcellularLocation>
</comment>
<keyword evidence="8" id="KW-1185">Reference proteome</keyword>
<comment type="caution">
    <text evidence="7">The sequence shown here is derived from an EMBL/GenBank/DDBJ whole genome shotgun (WGS) entry which is preliminary data.</text>
</comment>
<reference evidence="7 8" key="1">
    <citation type="submission" date="2023-07" db="EMBL/GenBank/DDBJ databases">
        <title>Sequencing the genomes of 1000 actinobacteria strains.</title>
        <authorList>
            <person name="Klenk H.-P."/>
        </authorList>
    </citation>
    <scope>NUCLEOTIDE SEQUENCE [LARGE SCALE GENOMIC DNA]</scope>
    <source>
        <strain evidence="7 8">DSM 102162</strain>
    </source>
</reference>
<keyword evidence="4" id="KW-0808">Transferase</keyword>
<dbReference type="Proteomes" id="UP001235966">
    <property type="component" value="Unassembled WGS sequence"/>
</dbReference>
<evidence type="ECO:0000256" key="6">
    <source>
        <dbReference type="ARBA" id="ARBA00023136"/>
    </source>
</evidence>
<dbReference type="SUPFAM" id="SSF53756">
    <property type="entry name" value="UDP-Glycosyltransferase/glycogen phosphorylase"/>
    <property type="match status" value="1"/>
</dbReference>
<dbReference type="Gene3D" id="3.40.50.11820">
    <property type="match status" value="1"/>
</dbReference>
<evidence type="ECO:0008006" key="9">
    <source>
        <dbReference type="Google" id="ProtNLM"/>
    </source>
</evidence>
<dbReference type="Pfam" id="PF04464">
    <property type="entry name" value="Glyphos_transf"/>
    <property type="match status" value="1"/>
</dbReference>